<feature type="domain" description="FAD-binding PCMH-type" evidence="2">
    <location>
        <begin position="17"/>
        <end position="186"/>
    </location>
</feature>
<sequence>MQLSSDGQTWQNWAGNQSATVKEVQRPASLAEVASVVARTAESGERLRVAGSGHSFTPLVTTSGTLMDLSRLPAEVSVDSTTSTARVSGQMRLSEVGPALWERGFALANQGDVDVQTLAGALATGTKGSGPRHGTMSSRVRGMGLITGTGEHHEITGRDQRLLHAAQVSLGLLGVVTHVDLSVVPRYRLREDNAVMSVDELLDVWEGAKDAYHHFSFWWMPTSSSSEIYGLPPVPADHAYVKMLTAEPAGDGAEVAGGSGARSGPAYLIYPDTELGDPFYELEYVVDAGDDKETFLELRELMRHGFPQEATPLQVRWQARDEAYLSPQYRRDAVSLSVSGMPGTDYVPFLRAVDRRLRDRSARPHWGKLHFLDRDRVEELYPALDDFRAVRRSLDPRNVFLNKHLSDLLV</sequence>
<dbReference type="InterPro" id="IPR016167">
    <property type="entry name" value="FAD-bd_PCMH_sub1"/>
</dbReference>
<evidence type="ECO:0000256" key="1">
    <source>
        <dbReference type="ARBA" id="ARBA00023002"/>
    </source>
</evidence>
<dbReference type="InterPro" id="IPR036318">
    <property type="entry name" value="FAD-bd_PCMH-like_sf"/>
</dbReference>
<name>A0ABP7FX48_9ACTN</name>
<evidence type="ECO:0000259" key="2">
    <source>
        <dbReference type="PROSITE" id="PS51387"/>
    </source>
</evidence>
<dbReference type="InterPro" id="IPR006094">
    <property type="entry name" value="Oxid_FAD_bind_N"/>
</dbReference>
<reference evidence="4" key="1">
    <citation type="journal article" date="2019" name="Int. J. Syst. Evol. Microbiol.">
        <title>The Global Catalogue of Microorganisms (GCM) 10K type strain sequencing project: providing services to taxonomists for standard genome sequencing and annotation.</title>
        <authorList>
            <consortium name="The Broad Institute Genomics Platform"/>
            <consortium name="The Broad Institute Genome Sequencing Center for Infectious Disease"/>
            <person name="Wu L."/>
            <person name="Ma J."/>
        </authorList>
    </citation>
    <scope>NUCLEOTIDE SEQUENCE [LARGE SCALE GENOMIC DNA]</scope>
    <source>
        <strain evidence="4">JCM 30846</strain>
    </source>
</reference>
<dbReference type="Pfam" id="PF04030">
    <property type="entry name" value="ALO"/>
    <property type="match status" value="2"/>
</dbReference>
<dbReference type="Gene3D" id="1.10.45.10">
    <property type="entry name" value="Vanillyl-alcohol Oxidase, Chain A, domain 4"/>
    <property type="match status" value="1"/>
</dbReference>
<dbReference type="InterPro" id="IPR016171">
    <property type="entry name" value="Vanillyl_alc_oxidase_C-sub2"/>
</dbReference>
<dbReference type="PANTHER" id="PTHR43762">
    <property type="entry name" value="L-GULONOLACTONE OXIDASE"/>
    <property type="match status" value="1"/>
</dbReference>
<dbReference type="Gene3D" id="3.30.465.10">
    <property type="match status" value="1"/>
</dbReference>
<dbReference type="EMBL" id="BAABEP010000046">
    <property type="protein sequence ID" value="GAA3748372.1"/>
    <property type="molecule type" value="Genomic_DNA"/>
</dbReference>
<protein>
    <submittedName>
        <fullName evidence="3">D-arabinono-1,4-lactone oxidase</fullName>
    </submittedName>
</protein>
<dbReference type="Proteomes" id="UP001499884">
    <property type="component" value="Unassembled WGS sequence"/>
</dbReference>
<dbReference type="Gene3D" id="3.30.70.2520">
    <property type="match status" value="1"/>
</dbReference>
<dbReference type="PROSITE" id="PS51387">
    <property type="entry name" value="FAD_PCMH"/>
    <property type="match status" value="1"/>
</dbReference>
<evidence type="ECO:0000313" key="3">
    <source>
        <dbReference type="EMBL" id="GAA3748372.1"/>
    </source>
</evidence>
<evidence type="ECO:0000313" key="4">
    <source>
        <dbReference type="Proteomes" id="UP001499884"/>
    </source>
</evidence>
<organism evidence="3 4">
    <name type="scientific">Streptomyces tremellae</name>
    <dbReference type="NCBI Taxonomy" id="1124239"/>
    <lineage>
        <taxon>Bacteria</taxon>
        <taxon>Bacillati</taxon>
        <taxon>Actinomycetota</taxon>
        <taxon>Actinomycetes</taxon>
        <taxon>Kitasatosporales</taxon>
        <taxon>Streptomycetaceae</taxon>
        <taxon>Streptomyces</taxon>
    </lineage>
</organism>
<dbReference type="PANTHER" id="PTHR43762:SF1">
    <property type="entry name" value="D-ARABINONO-1,4-LACTONE OXIDASE"/>
    <property type="match status" value="1"/>
</dbReference>
<dbReference type="Pfam" id="PF01565">
    <property type="entry name" value="FAD_binding_4"/>
    <property type="match status" value="1"/>
</dbReference>
<keyword evidence="4" id="KW-1185">Reference proteome</keyword>
<comment type="caution">
    <text evidence="3">The sequence shown here is derived from an EMBL/GenBank/DDBJ whole genome shotgun (WGS) entry which is preliminary data.</text>
</comment>
<dbReference type="InterPro" id="IPR016169">
    <property type="entry name" value="FAD-bd_PCMH_sub2"/>
</dbReference>
<dbReference type="RefSeq" id="WP_345651944.1">
    <property type="nucleotide sequence ID" value="NZ_BAABEP010000046.1"/>
</dbReference>
<gene>
    <name evidence="3" type="ORF">GCM10023082_50780</name>
</gene>
<proteinExistence type="predicted"/>
<dbReference type="InterPro" id="IPR010031">
    <property type="entry name" value="FAD_lactone_oxidase-like"/>
</dbReference>
<dbReference type="Gene3D" id="3.30.43.10">
    <property type="entry name" value="Uridine Diphospho-n-acetylenolpyruvylglucosamine Reductase, domain 2"/>
    <property type="match status" value="1"/>
</dbReference>
<dbReference type="InterPro" id="IPR016166">
    <property type="entry name" value="FAD-bd_PCMH"/>
</dbReference>
<dbReference type="PIRSF" id="PIRSF000136">
    <property type="entry name" value="LGO_GLO"/>
    <property type="match status" value="1"/>
</dbReference>
<dbReference type="InterPro" id="IPR007173">
    <property type="entry name" value="ALO_C"/>
</dbReference>
<accession>A0ABP7FX48</accession>
<keyword evidence="1" id="KW-0560">Oxidoreductase</keyword>
<dbReference type="SUPFAM" id="SSF56176">
    <property type="entry name" value="FAD-binding/transporter-associated domain-like"/>
    <property type="match status" value="1"/>
</dbReference>